<keyword evidence="1" id="KW-0732">Signal</keyword>
<evidence type="ECO:0000313" key="3">
    <source>
        <dbReference type="Proteomes" id="UP001476798"/>
    </source>
</evidence>
<reference evidence="2 3" key="1">
    <citation type="submission" date="2021-06" db="EMBL/GenBank/DDBJ databases">
        <authorList>
            <person name="Palmer J.M."/>
        </authorList>
    </citation>
    <scope>NUCLEOTIDE SEQUENCE [LARGE SCALE GENOMIC DNA]</scope>
    <source>
        <strain evidence="2 3">GA_2019</strain>
        <tissue evidence="2">Muscle</tissue>
    </source>
</reference>
<name>A0ABV0N8V9_9TELE</name>
<evidence type="ECO:0008006" key="4">
    <source>
        <dbReference type="Google" id="ProtNLM"/>
    </source>
</evidence>
<evidence type="ECO:0000256" key="1">
    <source>
        <dbReference type="SAM" id="SignalP"/>
    </source>
</evidence>
<organism evidence="2 3">
    <name type="scientific">Goodea atripinnis</name>
    <dbReference type="NCBI Taxonomy" id="208336"/>
    <lineage>
        <taxon>Eukaryota</taxon>
        <taxon>Metazoa</taxon>
        <taxon>Chordata</taxon>
        <taxon>Craniata</taxon>
        <taxon>Vertebrata</taxon>
        <taxon>Euteleostomi</taxon>
        <taxon>Actinopterygii</taxon>
        <taxon>Neopterygii</taxon>
        <taxon>Teleostei</taxon>
        <taxon>Neoteleostei</taxon>
        <taxon>Acanthomorphata</taxon>
        <taxon>Ovalentaria</taxon>
        <taxon>Atherinomorphae</taxon>
        <taxon>Cyprinodontiformes</taxon>
        <taxon>Goodeidae</taxon>
        <taxon>Goodea</taxon>
    </lineage>
</organism>
<protein>
    <recommendedName>
        <fullName evidence="4">Secreted protein</fullName>
    </recommendedName>
</protein>
<dbReference type="EMBL" id="JAHRIO010030401">
    <property type="protein sequence ID" value="MEQ2167830.1"/>
    <property type="molecule type" value="Genomic_DNA"/>
</dbReference>
<dbReference type="Proteomes" id="UP001476798">
    <property type="component" value="Unassembled WGS sequence"/>
</dbReference>
<comment type="caution">
    <text evidence="2">The sequence shown here is derived from an EMBL/GenBank/DDBJ whole genome shotgun (WGS) entry which is preliminary data.</text>
</comment>
<proteinExistence type="predicted"/>
<feature type="chain" id="PRO_5046828385" description="Secreted protein" evidence="1">
    <location>
        <begin position="20"/>
        <end position="124"/>
    </location>
</feature>
<sequence>MRLHPFPLCLTLFSRPASTCLCRRCLGTQQRPDLSLCFLPAPWSLSAPCPVCHSLSQSRLFLSQRVDRRCQHLSSWIMHMFRSYDWSGDASALGRHVRTHQVTQNGCLSAHISEREGDRETPSP</sequence>
<feature type="signal peptide" evidence="1">
    <location>
        <begin position="1"/>
        <end position="19"/>
    </location>
</feature>
<accession>A0ABV0N8V9</accession>
<evidence type="ECO:0000313" key="2">
    <source>
        <dbReference type="EMBL" id="MEQ2167830.1"/>
    </source>
</evidence>
<gene>
    <name evidence="2" type="ORF">GOODEAATRI_007977</name>
</gene>
<keyword evidence="3" id="KW-1185">Reference proteome</keyword>